<feature type="compositionally biased region" description="Basic residues" evidence="1">
    <location>
        <begin position="84"/>
        <end position="98"/>
    </location>
</feature>
<dbReference type="PANTHER" id="PTHR15048">
    <property type="entry name" value="STARCH-BINDING DOMAIN-CONTAINING PROTEIN 1"/>
    <property type="match status" value="1"/>
</dbReference>
<dbReference type="InterPro" id="IPR013783">
    <property type="entry name" value="Ig-like_fold"/>
</dbReference>
<feature type="region of interest" description="Disordered" evidence="1">
    <location>
        <begin position="252"/>
        <end position="274"/>
    </location>
</feature>
<evidence type="ECO:0000313" key="3">
    <source>
        <dbReference type="EMBL" id="CAA2617045.1"/>
    </source>
</evidence>
<dbReference type="SUPFAM" id="SSF49452">
    <property type="entry name" value="Starch-binding domain-like"/>
    <property type="match status" value="1"/>
</dbReference>
<gene>
    <name evidence="3" type="ORF">SI7747_03003216</name>
</gene>
<feature type="region of interest" description="Disordered" evidence="1">
    <location>
        <begin position="153"/>
        <end position="180"/>
    </location>
</feature>
<feature type="domain" description="CBM20" evidence="2">
    <location>
        <begin position="274"/>
        <end position="376"/>
    </location>
</feature>
<dbReference type="SMART" id="SM01065">
    <property type="entry name" value="CBM_2"/>
    <property type="match status" value="1"/>
</dbReference>
<dbReference type="GO" id="GO:2001070">
    <property type="term" value="F:starch binding"/>
    <property type="evidence" value="ECO:0007669"/>
    <property type="project" value="InterPro"/>
</dbReference>
<feature type="compositionally biased region" description="Basic and acidic residues" evidence="1">
    <location>
        <begin position="74"/>
        <end position="83"/>
    </location>
</feature>
<evidence type="ECO:0000259" key="2">
    <source>
        <dbReference type="PROSITE" id="PS51166"/>
    </source>
</evidence>
<dbReference type="AlphaFoldDB" id="A0A7I8IHW3"/>
<evidence type="ECO:0000256" key="1">
    <source>
        <dbReference type="SAM" id="MobiDB-lite"/>
    </source>
</evidence>
<dbReference type="GO" id="GO:0016020">
    <property type="term" value="C:membrane"/>
    <property type="evidence" value="ECO:0007669"/>
    <property type="project" value="TreeGrafter"/>
</dbReference>
<organism evidence="3">
    <name type="scientific">Spirodela intermedia</name>
    <name type="common">Intermediate duckweed</name>
    <dbReference type="NCBI Taxonomy" id="51605"/>
    <lineage>
        <taxon>Eukaryota</taxon>
        <taxon>Viridiplantae</taxon>
        <taxon>Streptophyta</taxon>
        <taxon>Embryophyta</taxon>
        <taxon>Tracheophyta</taxon>
        <taxon>Spermatophyta</taxon>
        <taxon>Magnoliopsida</taxon>
        <taxon>Liliopsida</taxon>
        <taxon>Araceae</taxon>
        <taxon>Lemnoideae</taxon>
        <taxon>Spirodela</taxon>
    </lineage>
</organism>
<dbReference type="InterPro" id="IPR013784">
    <property type="entry name" value="Carb-bd-like_fold"/>
</dbReference>
<proteinExistence type="predicted"/>
<feature type="region of interest" description="Disordered" evidence="1">
    <location>
        <begin position="33"/>
        <end position="102"/>
    </location>
</feature>
<dbReference type="Pfam" id="PF00686">
    <property type="entry name" value="CBM_20"/>
    <property type="match status" value="1"/>
</dbReference>
<dbReference type="EMBL" id="LR743590">
    <property type="protein sequence ID" value="CAA2617045.1"/>
    <property type="molecule type" value="Genomic_DNA"/>
</dbReference>
<sequence>MQADGDLQHDAAESATATKCLIAHALPKAAGENLNEVAQSQTADELPKASAESSSDKAHSQTAYESPKSVAEMQKLEVADRRQRWSHLRRSQKHRSRNQFKTEKPLDFSRVERRRRSWKWPIVKHRWSHLRRSQKLRSWNQFKTESRWISRGWRGDAEAGSDRSSNTEAGTSSKQRSRWISRGWRETQKLEVADRQTPVESLEAVTEAQKLEPVQNREAVGSLEGGGETQKLDVADRQTAVESLEAVAEAEAGTVQNPGSLEGGGETIAMPRPSNLPKTVQVKFTLQKSCRFGEQFLLLGAGTSLGQWDVANAIPLEWSDGHVWITEMGLPVEEEIKFKFVRRELSGKLAWQPGPDRILRTWETTNTIIVAGEWENADDQKIKEEEPSAIPAPGEFSEERDDDVARNGEQVASGVAGGLSGEFTFGPLLAAAVVGSLTNKA</sequence>
<dbReference type="EMBL" id="CACRZD030000003">
    <property type="protein sequence ID" value="CAA6656744.1"/>
    <property type="molecule type" value="Genomic_DNA"/>
</dbReference>
<name>A0A7I8IHW3_SPIIN</name>
<dbReference type="CDD" id="cd05467">
    <property type="entry name" value="CBM20"/>
    <property type="match status" value="1"/>
</dbReference>
<protein>
    <recommendedName>
        <fullName evidence="2">CBM20 domain-containing protein</fullName>
    </recommendedName>
</protein>
<evidence type="ECO:0000313" key="4">
    <source>
        <dbReference type="Proteomes" id="UP001189122"/>
    </source>
</evidence>
<dbReference type="PANTHER" id="PTHR15048:SF0">
    <property type="entry name" value="STARCH-BINDING DOMAIN-CONTAINING PROTEIN 1"/>
    <property type="match status" value="1"/>
</dbReference>
<dbReference type="Gene3D" id="2.60.40.10">
    <property type="entry name" value="Immunoglobulins"/>
    <property type="match status" value="1"/>
</dbReference>
<feature type="compositionally biased region" description="Polar residues" evidence="1">
    <location>
        <begin position="162"/>
        <end position="174"/>
    </location>
</feature>
<feature type="region of interest" description="Disordered" evidence="1">
    <location>
        <begin position="385"/>
        <end position="411"/>
    </location>
</feature>
<keyword evidence="4" id="KW-1185">Reference proteome</keyword>
<accession>A0A7I8IHW3</accession>
<dbReference type="InterPro" id="IPR002044">
    <property type="entry name" value="CBM20"/>
</dbReference>
<reference evidence="3 4" key="1">
    <citation type="submission" date="2019-12" db="EMBL/GenBank/DDBJ databases">
        <authorList>
            <person name="Scholz U."/>
            <person name="Mascher M."/>
            <person name="Fiebig A."/>
        </authorList>
    </citation>
    <scope>NUCLEOTIDE SEQUENCE</scope>
</reference>
<dbReference type="Proteomes" id="UP001189122">
    <property type="component" value="Unassembled WGS sequence"/>
</dbReference>
<dbReference type="PROSITE" id="PS51166">
    <property type="entry name" value="CBM20"/>
    <property type="match status" value="1"/>
</dbReference>